<evidence type="ECO:0000256" key="2">
    <source>
        <dbReference type="ARBA" id="ARBA00022475"/>
    </source>
</evidence>
<evidence type="ECO:0000256" key="9">
    <source>
        <dbReference type="ARBA" id="ARBA00023049"/>
    </source>
</evidence>
<evidence type="ECO:0000256" key="7">
    <source>
        <dbReference type="ARBA" id="ARBA00022833"/>
    </source>
</evidence>
<comment type="cofactor">
    <cofactor evidence="1">
        <name>Zn(2+)</name>
        <dbReference type="ChEBI" id="CHEBI:29105"/>
    </cofactor>
</comment>
<keyword evidence="8 12" id="KW-1133">Transmembrane helix</keyword>
<gene>
    <name evidence="14" type="ORF">NKI27_06705</name>
</gene>
<keyword evidence="10 12" id="KW-0472">Membrane</keyword>
<evidence type="ECO:0000256" key="12">
    <source>
        <dbReference type="SAM" id="Phobius"/>
    </source>
</evidence>
<keyword evidence="7" id="KW-0862">Zinc</keyword>
<evidence type="ECO:0000256" key="11">
    <source>
        <dbReference type="SAM" id="MobiDB-lite"/>
    </source>
</evidence>
<dbReference type="EMBL" id="CP100390">
    <property type="protein sequence ID" value="UZE97433.1"/>
    <property type="molecule type" value="Genomic_DNA"/>
</dbReference>
<keyword evidence="2" id="KW-1003">Cell membrane</keyword>
<evidence type="ECO:0000256" key="4">
    <source>
        <dbReference type="ARBA" id="ARBA00022692"/>
    </source>
</evidence>
<evidence type="ECO:0000313" key="14">
    <source>
        <dbReference type="EMBL" id="UZE97433.1"/>
    </source>
</evidence>
<evidence type="ECO:0000256" key="3">
    <source>
        <dbReference type="ARBA" id="ARBA00022670"/>
    </source>
</evidence>
<dbReference type="InterPro" id="IPR050083">
    <property type="entry name" value="HtpX_protease"/>
</dbReference>
<keyword evidence="5" id="KW-0479">Metal-binding</keyword>
<keyword evidence="9" id="KW-0482">Metalloprotease</keyword>
<feature type="transmembrane region" description="Helical" evidence="12">
    <location>
        <begin position="183"/>
        <end position="204"/>
    </location>
</feature>
<keyword evidence="3" id="KW-0645">Protease</keyword>
<protein>
    <submittedName>
        <fullName evidence="14">M48 family metallopeptidase</fullName>
    </submittedName>
</protein>
<keyword evidence="15" id="KW-1185">Reference proteome</keyword>
<proteinExistence type="predicted"/>
<reference evidence="14" key="1">
    <citation type="submission" date="2022-06" db="EMBL/GenBank/DDBJ databases">
        <title>Alkalimarinus sp. nov., isolated from gut of a Alitta virens.</title>
        <authorList>
            <person name="Yang A.I."/>
            <person name="Shin N.-R."/>
        </authorList>
    </citation>
    <scope>NUCLEOTIDE SEQUENCE</scope>
    <source>
        <strain evidence="14">A2M4</strain>
    </source>
</reference>
<dbReference type="InterPro" id="IPR001915">
    <property type="entry name" value="Peptidase_M48"/>
</dbReference>
<keyword evidence="4 12" id="KW-0812">Transmembrane</keyword>
<sequence length="667" mass="74297">MNFFDHQETARKKSLLLVFLFLIAVALIVAITNLACYLILSVTDSPPIALQEWLSSRLSLSISGALLFTIALGTIHQFLNLSKGGRAVANMANGRKVDISTQDTLEQRYINLVEEMSIASGTMMPELYIMDKEHSINAFVAGYEPTECVLVITKGALETLSRDELQGIIGHEFSHILNGDMRINIRLIAVLAGILLIGQIGQYLMHAPFNRSNSYSARRNKNDVALFFIGITLIAIGYTGLFFGRVIKAAISRQREFLADAASVQFTRNPEGIAGALYKILDTQEGSQLRFTRHAEDINHCCFSESIKLHFSGLLASHPPLKERISTIDTSYLVRFKARKHAAQKQPTRYQATSLEQPATHATSQQALHADPVQSASSSIVGFSQGQSTAREQSFRVSAAALERTTGTVRPAHIDYAKALLSEIPDEIKHLTRTSEGAIMLLLSLMLNETAKKTQEKAIANLSKRAQQNLRSSNYKNIKPLIEAIRLDHRLPIIETSIGSLRKLTQSHRLQLIDDLSTIANTDAKITFFEFALLTLAKQQLAPNHGHKIKSKYHSFNDVGNEVALILSLFATASSKDKKEQASRFNHAMSLFSDTIEWQESPTYNTRKVSHALNKLRLLSPLLKRPLIDSFIDCVMADNTVKYREYELLRLVAVVLDCPMPPLLMQN</sequence>
<dbReference type="PANTHER" id="PTHR43221">
    <property type="entry name" value="PROTEASE HTPX"/>
    <property type="match status" value="1"/>
</dbReference>
<feature type="transmembrane region" description="Helical" evidence="12">
    <location>
        <begin position="60"/>
        <end position="81"/>
    </location>
</feature>
<feature type="region of interest" description="Disordered" evidence="11">
    <location>
        <begin position="344"/>
        <end position="364"/>
    </location>
</feature>
<evidence type="ECO:0000256" key="6">
    <source>
        <dbReference type="ARBA" id="ARBA00022801"/>
    </source>
</evidence>
<feature type="domain" description="Peptidase M48" evidence="13">
    <location>
        <begin position="111"/>
        <end position="329"/>
    </location>
</feature>
<dbReference type="Proteomes" id="UP001163739">
    <property type="component" value="Chromosome"/>
</dbReference>
<keyword evidence="6" id="KW-0378">Hydrolase</keyword>
<organism evidence="14 15">
    <name type="scientific">Alkalimarinus alittae</name>
    <dbReference type="NCBI Taxonomy" id="2961619"/>
    <lineage>
        <taxon>Bacteria</taxon>
        <taxon>Pseudomonadati</taxon>
        <taxon>Pseudomonadota</taxon>
        <taxon>Gammaproteobacteria</taxon>
        <taxon>Alteromonadales</taxon>
        <taxon>Alteromonadaceae</taxon>
        <taxon>Alkalimarinus</taxon>
    </lineage>
</organism>
<dbReference type="Gene3D" id="3.30.2010.10">
    <property type="entry name" value="Metalloproteases ('zincins'), catalytic domain"/>
    <property type="match status" value="1"/>
</dbReference>
<evidence type="ECO:0000259" key="13">
    <source>
        <dbReference type="Pfam" id="PF01435"/>
    </source>
</evidence>
<dbReference type="RefSeq" id="WP_265048907.1">
    <property type="nucleotide sequence ID" value="NZ_CP100390.1"/>
</dbReference>
<dbReference type="CDD" id="cd07340">
    <property type="entry name" value="M48B_Htpx_like"/>
    <property type="match status" value="1"/>
</dbReference>
<feature type="compositionally biased region" description="Polar residues" evidence="11">
    <location>
        <begin position="345"/>
        <end position="364"/>
    </location>
</feature>
<dbReference type="PANTHER" id="PTHR43221:SF2">
    <property type="entry name" value="PROTEASE HTPX HOMOLOG"/>
    <property type="match status" value="1"/>
</dbReference>
<evidence type="ECO:0000256" key="8">
    <source>
        <dbReference type="ARBA" id="ARBA00022989"/>
    </source>
</evidence>
<evidence type="ECO:0000313" key="15">
    <source>
        <dbReference type="Proteomes" id="UP001163739"/>
    </source>
</evidence>
<name>A0ABY6N5N6_9ALTE</name>
<evidence type="ECO:0000256" key="5">
    <source>
        <dbReference type="ARBA" id="ARBA00022723"/>
    </source>
</evidence>
<evidence type="ECO:0000256" key="10">
    <source>
        <dbReference type="ARBA" id="ARBA00023136"/>
    </source>
</evidence>
<accession>A0ABY6N5N6</accession>
<dbReference type="Pfam" id="PF01435">
    <property type="entry name" value="Peptidase_M48"/>
    <property type="match status" value="1"/>
</dbReference>
<feature type="transmembrane region" description="Helical" evidence="12">
    <location>
        <begin position="15"/>
        <end position="40"/>
    </location>
</feature>
<feature type="transmembrane region" description="Helical" evidence="12">
    <location>
        <begin position="224"/>
        <end position="247"/>
    </location>
</feature>
<evidence type="ECO:0000256" key="1">
    <source>
        <dbReference type="ARBA" id="ARBA00001947"/>
    </source>
</evidence>